<feature type="transmembrane region" description="Helical" evidence="6">
    <location>
        <begin position="16"/>
        <end position="35"/>
    </location>
</feature>
<dbReference type="InterPro" id="IPR002797">
    <property type="entry name" value="Polysacc_synth"/>
</dbReference>
<evidence type="ECO:0000256" key="4">
    <source>
        <dbReference type="ARBA" id="ARBA00022989"/>
    </source>
</evidence>
<evidence type="ECO:0000256" key="6">
    <source>
        <dbReference type="SAM" id="Phobius"/>
    </source>
</evidence>
<proteinExistence type="predicted"/>
<evidence type="ECO:0000256" key="1">
    <source>
        <dbReference type="ARBA" id="ARBA00004651"/>
    </source>
</evidence>
<comment type="caution">
    <text evidence="7">The sequence shown here is derived from an EMBL/GenBank/DDBJ whole genome shotgun (WGS) entry which is preliminary data.</text>
</comment>
<protein>
    <submittedName>
        <fullName evidence="7">Oligosaccharide flippase family protein</fullName>
    </submittedName>
</protein>
<dbReference type="InterPro" id="IPR050833">
    <property type="entry name" value="Poly_Biosynth_Transport"/>
</dbReference>
<keyword evidence="2" id="KW-1003">Cell membrane</keyword>
<dbReference type="Pfam" id="PF01943">
    <property type="entry name" value="Polysacc_synt"/>
    <property type="match status" value="1"/>
</dbReference>
<keyword evidence="5 6" id="KW-0472">Membrane</keyword>
<organism evidence="7 8">
    <name type="scientific">Bacteroides vicugnae</name>
    <dbReference type="NCBI Taxonomy" id="3037989"/>
    <lineage>
        <taxon>Bacteria</taxon>
        <taxon>Pseudomonadati</taxon>
        <taxon>Bacteroidota</taxon>
        <taxon>Bacteroidia</taxon>
        <taxon>Bacteroidales</taxon>
        <taxon>Bacteroidaceae</taxon>
        <taxon>Bacteroides</taxon>
    </lineage>
</organism>
<evidence type="ECO:0000256" key="3">
    <source>
        <dbReference type="ARBA" id="ARBA00022692"/>
    </source>
</evidence>
<feature type="transmembrane region" description="Helical" evidence="6">
    <location>
        <begin position="121"/>
        <end position="141"/>
    </location>
</feature>
<feature type="transmembrane region" description="Helical" evidence="6">
    <location>
        <begin position="214"/>
        <end position="234"/>
    </location>
</feature>
<feature type="transmembrane region" description="Helical" evidence="6">
    <location>
        <begin position="185"/>
        <end position="202"/>
    </location>
</feature>
<dbReference type="RefSeq" id="WP_320983006.1">
    <property type="nucleotide sequence ID" value="NZ_JARZAK010000001.1"/>
</dbReference>
<feature type="transmembrane region" description="Helical" evidence="6">
    <location>
        <begin position="55"/>
        <end position="75"/>
    </location>
</feature>
<reference evidence="7 8" key="1">
    <citation type="submission" date="2023-04" db="EMBL/GenBank/DDBJ databases">
        <title>Bacteroides pacosi sp. nov., isolated from the fecal material of an alpaca.</title>
        <authorList>
            <person name="Miller S."/>
            <person name="Hendry M."/>
            <person name="King J."/>
            <person name="Sankaranarayanan K."/>
            <person name="Lawson P.A."/>
        </authorList>
    </citation>
    <scope>NUCLEOTIDE SEQUENCE [LARGE SCALE GENOMIC DNA]</scope>
    <source>
        <strain evidence="7 8">A2-P53</strain>
    </source>
</reference>
<accession>A0ABU5HJB9</accession>
<feature type="transmembrane region" description="Helical" evidence="6">
    <location>
        <begin position="254"/>
        <end position="278"/>
    </location>
</feature>
<comment type="subcellular location">
    <subcellularLocation>
        <location evidence="1">Cell membrane</location>
        <topology evidence="1">Multi-pass membrane protein</topology>
    </subcellularLocation>
</comment>
<feature type="transmembrane region" description="Helical" evidence="6">
    <location>
        <begin position="87"/>
        <end position="109"/>
    </location>
</feature>
<keyword evidence="3 6" id="KW-0812">Transmembrane</keyword>
<feature type="transmembrane region" description="Helical" evidence="6">
    <location>
        <begin position="419"/>
        <end position="438"/>
    </location>
</feature>
<feature type="transmembrane region" description="Helical" evidence="6">
    <location>
        <begin position="153"/>
        <end position="173"/>
    </location>
</feature>
<evidence type="ECO:0000313" key="7">
    <source>
        <dbReference type="EMBL" id="MDY7256290.1"/>
    </source>
</evidence>
<dbReference type="PANTHER" id="PTHR30250">
    <property type="entry name" value="PST FAMILY PREDICTED COLANIC ACID TRANSPORTER"/>
    <property type="match status" value="1"/>
</dbReference>
<keyword evidence="8" id="KW-1185">Reference proteome</keyword>
<feature type="transmembrane region" description="Helical" evidence="6">
    <location>
        <begin position="299"/>
        <end position="320"/>
    </location>
</feature>
<dbReference type="EMBL" id="JARZAK010000001">
    <property type="protein sequence ID" value="MDY7256290.1"/>
    <property type="molecule type" value="Genomic_DNA"/>
</dbReference>
<dbReference type="Proteomes" id="UP001292913">
    <property type="component" value="Unassembled WGS sequence"/>
</dbReference>
<feature type="transmembrane region" description="Helical" evidence="6">
    <location>
        <begin position="362"/>
        <end position="383"/>
    </location>
</feature>
<evidence type="ECO:0000256" key="2">
    <source>
        <dbReference type="ARBA" id="ARBA00022475"/>
    </source>
</evidence>
<evidence type="ECO:0000313" key="8">
    <source>
        <dbReference type="Proteomes" id="UP001292913"/>
    </source>
</evidence>
<evidence type="ECO:0000256" key="5">
    <source>
        <dbReference type="ARBA" id="ARBA00023136"/>
    </source>
</evidence>
<gene>
    <name evidence="7" type="ORF">QHG74_00930</name>
</gene>
<keyword evidence="4 6" id="KW-1133">Transmembrane helix</keyword>
<dbReference type="PANTHER" id="PTHR30250:SF11">
    <property type="entry name" value="O-ANTIGEN TRANSPORTER-RELATED"/>
    <property type="match status" value="1"/>
</dbReference>
<feature type="transmembrane region" description="Helical" evidence="6">
    <location>
        <begin position="332"/>
        <end position="350"/>
    </location>
</feature>
<sequence>MYNIHSLRNLSLEKKSALVFVFATAISSGLNMITTPFFTRLMPVDSFGVVQLFNTWYQVLAVFATFSVTNAIIFVGFHNYADDRMGYLSSSLGLATFSTVIISLITFFTQKYFFQISGLNVSLLILLTLSFLFLNATQLWICLQKYELKYKKVFLVVVSSGILSSALSLLAVYYTNSSYAEVRLWSSQAIPILIGMVIFLYICIKGRKFFNKRYWLFIITFNAPLLIHYLSQFILTSSDRLMINYYCNEADVAIYSLAYLVSNILLVFFSPINSVIIPRTHKLLDDKNYHEIASFLYKLLIYIGIFIFLISLLSPEIIAILGGENYAGGIKIVPIVSFSTLFNVLYIYVANIEFLYGKTYRIALITITAALLNIVLNALLIPIFGFTAAAYTTLVAYCIYAILHIYNMSSLLNRKIFSYRKLSIICLIFMVLCFISVILSNMIIPRYILFLISLLLVLYLHKKLKLKV</sequence>
<feature type="transmembrane region" description="Helical" evidence="6">
    <location>
        <begin position="389"/>
        <end position="407"/>
    </location>
</feature>
<name>A0ABU5HJB9_9BACE</name>
<feature type="transmembrane region" description="Helical" evidence="6">
    <location>
        <begin position="444"/>
        <end position="461"/>
    </location>
</feature>